<reference evidence="16" key="2">
    <citation type="submission" date="2023-06" db="EMBL/GenBank/DDBJ databases">
        <authorList>
            <person name="Kobayashi Y."/>
            <person name="Kayamori A."/>
            <person name="Aoki K."/>
            <person name="Shiwa Y."/>
            <person name="Fujita N."/>
            <person name="Sugita T."/>
            <person name="Iwasaki W."/>
            <person name="Tanaka N."/>
            <person name="Takashima M."/>
        </authorList>
    </citation>
    <scope>NUCLEOTIDE SEQUENCE</scope>
    <source>
        <strain evidence="16">HIS016</strain>
    </source>
</reference>
<comment type="cofactor">
    <cofactor evidence="13">
        <name>Mg(2+)</name>
        <dbReference type="ChEBI" id="CHEBI:18420"/>
    </cofactor>
    <cofactor evidence="13">
        <name>Ca(2+)</name>
        <dbReference type="ChEBI" id="CHEBI:29108"/>
    </cofactor>
</comment>
<keyword evidence="7 12" id="KW-0460">Magnesium</keyword>
<dbReference type="InterPro" id="IPR036462">
    <property type="entry name" value="Fumarylacetoacetase_N_sf"/>
</dbReference>
<comment type="pathway">
    <text evidence="1 13">Amino-acid degradation; L-phenylalanine degradation; acetoacetate and fumarate from L-phenylalanine: step 6/6.</text>
</comment>
<keyword evidence="5 13" id="KW-0378">Hydrolase</keyword>
<reference evidence="16" key="1">
    <citation type="journal article" date="2023" name="BMC Genomics">
        <title>Chromosome-level genome assemblies of Cutaneotrichosporon spp. (Trichosporonales, Basidiomycota) reveal imbalanced evolution between nucleotide sequences and chromosome synteny.</title>
        <authorList>
            <person name="Kobayashi Y."/>
            <person name="Kayamori A."/>
            <person name="Aoki K."/>
            <person name="Shiwa Y."/>
            <person name="Matsutani M."/>
            <person name="Fujita N."/>
            <person name="Sugita T."/>
            <person name="Iwasaki W."/>
            <person name="Tanaka N."/>
            <person name="Takashima M."/>
        </authorList>
    </citation>
    <scope>NUCLEOTIDE SEQUENCE</scope>
    <source>
        <strain evidence="16">HIS016</strain>
    </source>
</reference>
<keyword evidence="9 13" id="KW-0585">Phenylalanine catabolism</keyword>
<dbReference type="Pfam" id="PF01557">
    <property type="entry name" value="FAA_hydrolase"/>
    <property type="match status" value="1"/>
</dbReference>
<evidence type="ECO:0000256" key="7">
    <source>
        <dbReference type="ARBA" id="ARBA00022842"/>
    </source>
</evidence>
<evidence type="ECO:0000256" key="6">
    <source>
        <dbReference type="ARBA" id="ARBA00022837"/>
    </source>
</evidence>
<evidence type="ECO:0000256" key="11">
    <source>
        <dbReference type="PIRSR" id="PIRSR605959-2"/>
    </source>
</evidence>
<accession>A0AAD3TQH6</accession>
<feature type="binding site" evidence="12">
    <location>
        <position position="308"/>
    </location>
    <ligand>
        <name>Mg(2+)</name>
        <dbReference type="ChEBI" id="CHEBI:18420"/>
    </ligand>
</feature>
<dbReference type="EMBL" id="BTCM01000001">
    <property type="protein sequence ID" value="GMK54828.1"/>
    <property type="molecule type" value="Genomic_DNA"/>
</dbReference>
<evidence type="ECO:0000256" key="3">
    <source>
        <dbReference type="ARBA" id="ARBA00012094"/>
    </source>
</evidence>
<evidence type="ECO:0000256" key="2">
    <source>
        <dbReference type="ARBA" id="ARBA00010211"/>
    </source>
</evidence>
<dbReference type="EC" id="3.7.1.2" evidence="3 13"/>
<sequence length="493" mass="54523">MLASARLRLRGPPKQAIYQATRPLTGGRISSWELRVGHDDPGHVVASRESVIRRAVRHQQRHDGSVPTFSHTTESKMSAKSFVQYTPDCPFPVENCPYGVFSTSDRSKRPGVAIGDKILDLEALSRTPHWSKSPIAAEVVQKGTLDALVALEPEDWAKFRSYVQGILGADSPIAGDASLLVNQKDATMHMPITIGDYTDFYASYEHAYNCGVLFRDPKNALQPNWKHLPVGYHGRASSVVISGTSFHRPAGQILDKPGDKQPIFAPCRKLDYETEMGVIYGGKETKLGERLSPAECRRRTFGYVLLNDWSARDIQAWEYVPLGPFLAKNFCTSIAPWVVSPAAVEPFKAKQYDHDPQLLPYLQDPDGFNYNIPIKVEIKPEGEDAFEQVSLSNTQHLYYTFAQMWAHHSCTGCRLRPSDMIGSGTISAPGRDGLGSLLEKCNGGKTPYTVGKRTDMTFLRDGDTVRMSAVVKGDGYSIGFGAVEGTVLPVWEQ</sequence>
<feature type="domain" description="Fumarylacetoacetase N-terminal" evidence="15">
    <location>
        <begin position="94"/>
        <end position="191"/>
    </location>
</feature>
<comment type="catalytic activity">
    <reaction evidence="13">
        <text>4-fumarylacetoacetate + H2O = acetoacetate + fumarate + H(+)</text>
        <dbReference type="Rhea" id="RHEA:10244"/>
        <dbReference type="ChEBI" id="CHEBI:13705"/>
        <dbReference type="ChEBI" id="CHEBI:15377"/>
        <dbReference type="ChEBI" id="CHEBI:15378"/>
        <dbReference type="ChEBI" id="CHEBI:18034"/>
        <dbReference type="ChEBI" id="CHEBI:29806"/>
        <dbReference type="EC" id="3.7.1.2"/>
    </reaction>
</comment>
<evidence type="ECO:0000256" key="10">
    <source>
        <dbReference type="PIRSR" id="PIRSR605959-1"/>
    </source>
</evidence>
<comment type="caution">
    <text evidence="16">The sequence shown here is derived from an EMBL/GenBank/DDBJ whole genome shotgun (WGS) entry which is preliminary data.</text>
</comment>
<dbReference type="InterPro" id="IPR036663">
    <property type="entry name" value="Fumarylacetoacetase_C_sf"/>
</dbReference>
<keyword evidence="4 12" id="KW-0479">Metal-binding</keyword>
<evidence type="ECO:0000259" key="15">
    <source>
        <dbReference type="Pfam" id="PF09298"/>
    </source>
</evidence>
<feature type="binding site" evidence="12">
    <location>
        <position position="275"/>
    </location>
    <ligand>
        <name>Ca(2+)</name>
        <dbReference type="ChEBI" id="CHEBI:29108"/>
    </ligand>
</feature>
<feature type="binding site" evidence="12">
    <location>
        <position position="332"/>
    </location>
    <ligand>
        <name>Mg(2+)</name>
        <dbReference type="ChEBI" id="CHEBI:18420"/>
    </ligand>
</feature>
<dbReference type="PANTHER" id="PTHR43069">
    <property type="entry name" value="FUMARYLACETOACETASE"/>
    <property type="match status" value="1"/>
</dbReference>
<dbReference type="SUPFAM" id="SSF63433">
    <property type="entry name" value="Fumarylacetoacetate hydrolase, FAH, N-terminal domain"/>
    <property type="match status" value="1"/>
</dbReference>
<keyword evidence="6 12" id="KW-0106">Calcium</keyword>
<organism evidence="16 17">
    <name type="scientific">Cutaneotrichosporon spelunceum</name>
    <dbReference type="NCBI Taxonomy" id="1672016"/>
    <lineage>
        <taxon>Eukaryota</taxon>
        <taxon>Fungi</taxon>
        <taxon>Dikarya</taxon>
        <taxon>Basidiomycota</taxon>
        <taxon>Agaricomycotina</taxon>
        <taxon>Tremellomycetes</taxon>
        <taxon>Trichosporonales</taxon>
        <taxon>Trichosporonaceae</taxon>
        <taxon>Cutaneotrichosporon</taxon>
    </lineage>
</organism>
<feature type="binding site" evidence="11">
    <location>
        <position position="201"/>
    </location>
    <ligand>
        <name>substrate</name>
    </ligand>
</feature>
<dbReference type="PANTHER" id="PTHR43069:SF2">
    <property type="entry name" value="FUMARYLACETOACETASE"/>
    <property type="match status" value="1"/>
</dbReference>
<dbReference type="Gene3D" id="2.30.30.230">
    <property type="entry name" value="Fumarylacetoacetase, N-terminal domain"/>
    <property type="match status" value="1"/>
</dbReference>
<dbReference type="SUPFAM" id="SSF56529">
    <property type="entry name" value="FAH"/>
    <property type="match status" value="1"/>
</dbReference>
<dbReference type="InterPro" id="IPR011234">
    <property type="entry name" value="Fumarylacetoacetase-like_C"/>
</dbReference>
<feature type="binding site" evidence="12">
    <location>
        <position position="328"/>
    </location>
    <ligand>
        <name>Mg(2+)</name>
        <dbReference type="ChEBI" id="CHEBI:18420"/>
    </ligand>
</feature>
<gene>
    <name evidence="16" type="ORF">CspeluHIS016_0114140</name>
</gene>
<feature type="binding site" evidence="11">
    <location>
        <position position="315"/>
    </location>
    <ligand>
        <name>substrate</name>
    </ligand>
</feature>
<dbReference type="Pfam" id="PF09298">
    <property type="entry name" value="FAA_hydrolase_N"/>
    <property type="match status" value="1"/>
</dbReference>
<dbReference type="Gene3D" id="3.90.850.10">
    <property type="entry name" value="Fumarylacetoacetase-like, C-terminal domain"/>
    <property type="match status" value="1"/>
</dbReference>
<keyword evidence="8 13" id="KW-0828">Tyrosine catabolism</keyword>
<dbReference type="Proteomes" id="UP001222932">
    <property type="component" value="Unassembled WGS sequence"/>
</dbReference>
<keyword evidence="17" id="KW-1185">Reference proteome</keyword>
<dbReference type="GO" id="GO:0006559">
    <property type="term" value="P:L-phenylalanine catabolic process"/>
    <property type="evidence" value="ECO:0007669"/>
    <property type="project" value="UniProtKB-UniRule"/>
</dbReference>
<dbReference type="GO" id="GO:0046872">
    <property type="term" value="F:metal ion binding"/>
    <property type="evidence" value="ECO:0007669"/>
    <property type="project" value="UniProtKB-UniRule"/>
</dbReference>
<dbReference type="InterPro" id="IPR015377">
    <property type="entry name" value="Fumarylacetoacetase_N"/>
</dbReference>
<evidence type="ECO:0000313" key="16">
    <source>
        <dbReference type="EMBL" id="GMK54828.1"/>
    </source>
</evidence>
<feature type="binding site" evidence="12">
    <location>
        <position position="273"/>
    </location>
    <ligand>
        <name>Ca(2+)</name>
        <dbReference type="ChEBI" id="CHEBI:29108"/>
    </ligand>
</feature>
<evidence type="ECO:0000256" key="8">
    <source>
        <dbReference type="ARBA" id="ARBA00022878"/>
    </source>
</evidence>
<feature type="domain" description="Fumarylacetoacetase-like C-terminal" evidence="14">
    <location>
        <begin position="198"/>
        <end position="487"/>
    </location>
</feature>
<dbReference type="GO" id="GO:1902000">
    <property type="term" value="P:homogentisate catabolic process"/>
    <property type="evidence" value="ECO:0007669"/>
    <property type="project" value="TreeGrafter"/>
</dbReference>
<proteinExistence type="inferred from homology"/>
<comment type="similarity">
    <text evidence="2 13">Belongs to the FAH family.</text>
</comment>
<evidence type="ECO:0000256" key="13">
    <source>
        <dbReference type="RuleBase" id="RU366008"/>
    </source>
</evidence>
<evidence type="ECO:0000256" key="9">
    <source>
        <dbReference type="ARBA" id="ARBA00023232"/>
    </source>
</evidence>
<feature type="binding site" evidence="12">
    <location>
        <position position="308"/>
    </location>
    <ligand>
        <name>Ca(2+)</name>
        <dbReference type="ChEBI" id="CHEBI:29108"/>
    </ligand>
</feature>
<name>A0AAD3TQH6_9TREE</name>
<dbReference type="GO" id="GO:0006572">
    <property type="term" value="P:L-tyrosine catabolic process"/>
    <property type="evidence" value="ECO:0007669"/>
    <property type="project" value="UniProtKB-UniRule"/>
</dbReference>
<feature type="binding site" evidence="12">
    <location>
        <position position="199"/>
    </location>
    <ligand>
        <name>Ca(2+)</name>
        <dbReference type="ChEBI" id="CHEBI:29108"/>
    </ligand>
</feature>
<dbReference type="AlphaFoldDB" id="A0AAD3TQH6"/>
<dbReference type="GO" id="GO:0004334">
    <property type="term" value="F:fumarylacetoacetase activity"/>
    <property type="evidence" value="ECO:0007669"/>
    <property type="project" value="UniProtKB-UniRule"/>
</dbReference>
<protein>
    <recommendedName>
        <fullName evidence="3 13">Fumarylacetoacetase</fullName>
        <ecNumber evidence="3 13">3.7.1.2</ecNumber>
    </recommendedName>
    <alternativeName>
        <fullName evidence="13">Fumarylacetoacetate hydrolase</fullName>
    </alternativeName>
</protein>
<dbReference type="NCBIfam" id="TIGR01266">
    <property type="entry name" value="fum_ac_acetase"/>
    <property type="match status" value="1"/>
</dbReference>
<evidence type="ECO:0000313" key="17">
    <source>
        <dbReference type="Proteomes" id="UP001222932"/>
    </source>
</evidence>
<feature type="binding site" evidence="11">
    <location>
        <position position="215"/>
    </location>
    <ligand>
        <name>substrate</name>
    </ligand>
</feature>
<feature type="binding site" evidence="11">
    <location>
        <position position="425"/>
    </location>
    <ligand>
        <name>substrate</name>
    </ligand>
</feature>
<evidence type="ECO:0000256" key="5">
    <source>
        <dbReference type="ARBA" id="ARBA00022801"/>
    </source>
</evidence>
<feature type="binding site" evidence="11">
    <location>
        <position position="319"/>
    </location>
    <ligand>
        <name>substrate</name>
    </ligand>
</feature>
<dbReference type="InterPro" id="IPR005959">
    <property type="entry name" value="Fumarylacetoacetase"/>
</dbReference>
<evidence type="ECO:0000259" key="14">
    <source>
        <dbReference type="Pfam" id="PF01557"/>
    </source>
</evidence>
<feature type="active site" description="Proton acceptor" evidence="10">
    <location>
        <position position="206"/>
    </location>
</feature>
<evidence type="ECO:0000256" key="4">
    <source>
        <dbReference type="ARBA" id="ARBA00022723"/>
    </source>
</evidence>
<evidence type="ECO:0000256" key="1">
    <source>
        <dbReference type="ARBA" id="ARBA00004782"/>
    </source>
</evidence>
<evidence type="ECO:0000256" key="12">
    <source>
        <dbReference type="PIRSR" id="PIRSR605959-3"/>
    </source>
</evidence>